<dbReference type="Proteomes" id="UP000186308">
    <property type="component" value="Unassembled WGS sequence"/>
</dbReference>
<accession>A0A8G2FEH3</accession>
<comment type="caution">
    <text evidence="1">The sequence shown here is derived from an EMBL/GenBank/DDBJ whole genome shotgun (WGS) entry which is preliminary data.</text>
</comment>
<dbReference type="EMBL" id="FTNE01000023">
    <property type="protein sequence ID" value="SIR29198.1"/>
    <property type="molecule type" value="Genomic_DNA"/>
</dbReference>
<name>A0A8G2FEH3_ACIRU</name>
<evidence type="ECO:0000313" key="1">
    <source>
        <dbReference type="EMBL" id="SIR29198.1"/>
    </source>
</evidence>
<dbReference type="AlphaFoldDB" id="A0A8G2FEH3"/>
<reference evidence="1 2" key="1">
    <citation type="submission" date="2017-01" db="EMBL/GenBank/DDBJ databases">
        <authorList>
            <person name="Varghese N."/>
            <person name="Submissions S."/>
        </authorList>
    </citation>
    <scope>NUCLEOTIDE SEQUENCE [LARGE SCALE GENOMIC DNA]</scope>
    <source>
        <strain evidence="1 2">ATCC 35905</strain>
    </source>
</reference>
<keyword evidence="2" id="KW-1185">Reference proteome</keyword>
<protein>
    <submittedName>
        <fullName evidence="1">Uncharacterized protein</fullName>
    </submittedName>
</protein>
<sequence>MARKYRRLRVPRRPAPRPCVPVRFVQMTDPVGDFLSGLVSGARRGALFFRLGIDDPLPPELLNARGDYR</sequence>
<evidence type="ECO:0000313" key="2">
    <source>
        <dbReference type="Proteomes" id="UP000186308"/>
    </source>
</evidence>
<proteinExistence type="predicted"/>
<gene>
    <name evidence="1" type="ORF">SAMN05421828_12318</name>
</gene>
<organism evidence="1 2">
    <name type="scientific">Acidiphilium rubrum</name>
    <dbReference type="NCBI Taxonomy" id="526"/>
    <lineage>
        <taxon>Bacteria</taxon>
        <taxon>Pseudomonadati</taxon>
        <taxon>Pseudomonadota</taxon>
        <taxon>Alphaproteobacteria</taxon>
        <taxon>Acetobacterales</taxon>
        <taxon>Acidocellaceae</taxon>
        <taxon>Acidiphilium</taxon>
    </lineage>
</organism>